<sequence>MNDTGLYINELLDSFSEVTVLNNGIATHVRGGVLDLTILSTSLLPIADWKLHPYLTSDHLATITTVRIPRVTLPPPKPRWNLKKANWPLFTDAMEKWASNYIPPSDATQLEKDFTNAIHNATKSSIPLTNVTLHAHKNSWFYNDRIRELKHRMNMFRKALHRSHSPTILESFRTLRRLVKMEISEIKAKAWLSWCETITAHTSLKEMWTNLRLASGAKRSMPAPHPHPHSEANRLALSFATRCSSTQLPASVSRKLQQLKPIRQQVIQIAIDSPAQSDTPFTLTELEKATKTSKDTTPGNLPLDWVNSHKCLAIFFNENLSSTAQLRRLLLRTKPLLNVMRRLTSSKLGADSLHQPQNLIFTDGSIDQSSGKAGAAMVTDTTSIAHRLSNGASILQAELYAIKLALTYALTTEHTIIHILTDSLSAVYALQKTHHLDNSLSQDHTTHVSTSLSQLKRTLRKTTFEVLHIEHRAWVHAGSPSALWYKLVTDYNPPFATATSRQSAAIFHRLRMGYRCNWEIDLRTPKACQHCDTVTNEPLLHYILDCTHIRHLRSPTYISSDRRDHSENLRLAANCLREMFETPDAFTANPPPR</sequence>
<dbReference type="InterPro" id="IPR002156">
    <property type="entry name" value="RNaseH_domain"/>
</dbReference>
<dbReference type="Proteomes" id="UP000283509">
    <property type="component" value="Unassembled WGS sequence"/>
</dbReference>
<protein>
    <recommendedName>
        <fullName evidence="1">RNase H type-1 domain-containing protein</fullName>
    </recommendedName>
</protein>
<dbReference type="GO" id="GO:0004523">
    <property type="term" value="F:RNA-DNA hybrid ribonuclease activity"/>
    <property type="evidence" value="ECO:0007669"/>
    <property type="project" value="InterPro"/>
</dbReference>
<keyword evidence="3" id="KW-1185">Reference proteome</keyword>
<feature type="domain" description="RNase H type-1" evidence="1">
    <location>
        <begin position="358"/>
        <end position="470"/>
    </location>
</feature>
<dbReference type="InterPro" id="IPR012337">
    <property type="entry name" value="RNaseH-like_sf"/>
</dbReference>
<dbReference type="Pfam" id="PF00075">
    <property type="entry name" value="RNase_H"/>
    <property type="match status" value="1"/>
</dbReference>
<reference evidence="2 3" key="2">
    <citation type="submission" date="2019-01" db="EMBL/GenBank/DDBJ databases">
        <title>The decoding of complex shrimp genome reveals the adaptation for benthos swimmer, frequently molting mechanism and breeding impact on genome.</title>
        <authorList>
            <person name="Sun Y."/>
            <person name="Gao Y."/>
            <person name="Yu Y."/>
        </authorList>
    </citation>
    <scope>NUCLEOTIDE SEQUENCE [LARGE SCALE GENOMIC DNA]</scope>
    <source>
        <tissue evidence="2">Muscle</tissue>
    </source>
</reference>
<comment type="caution">
    <text evidence="2">The sequence shown here is derived from an EMBL/GenBank/DDBJ whole genome shotgun (WGS) entry which is preliminary data.</text>
</comment>
<dbReference type="InterPro" id="IPR036397">
    <property type="entry name" value="RNaseH_sf"/>
</dbReference>
<dbReference type="Gene3D" id="3.30.420.10">
    <property type="entry name" value="Ribonuclease H-like superfamily/Ribonuclease H"/>
    <property type="match status" value="1"/>
</dbReference>
<dbReference type="SUPFAM" id="SSF53098">
    <property type="entry name" value="Ribonuclease H-like"/>
    <property type="match status" value="1"/>
</dbReference>
<name>A0A3R7PE25_PENVA</name>
<gene>
    <name evidence="2" type="ORF">C7M84_023532</name>
</gene>
<evidence type="ECO:0000313" key="2">
    <source>
        <dbReference type="EMBL" id="ROT83297.1"/>
    </source>
</evidence>
<evidence type="ECO:0000259" key="1">
    <source>
        <dbReference type="Pfam" id="PF00075"/>
    </source>
</evidence>
<proteinExistence type="predicted"/>
<dbReference type="GO" id="GO:0003676">
    <property type="term" value="F:nucleic acid binding"/>
    <property type="evidence" value="ECO:0007669"/>
    <property type="project" value="InterPro"/>
</dbReference>
<evidence type="ECO:0000313" key="3">
    <source>
        <dbReference type="Proteomes" id="UP000283509"/>
    </source>
</evidence>
<dbReference type="AlphaFoldDB" id="A0A3R7PE25"/>
<dbReference type="EMBL" id="QCYY01000704">
    <property type="protein sequence ID" value="ROT83297.1"/>
    <property type="molecule type" value="Genomic_DNA"/>
</dbReference>
<organism evidence="2 3">
    <name type="scientific">Penaeus vannamei</name>
    <name type="common">Whiteleg shrimp</name>
    <name type="synonym">Litopenaeus vannamei</name>
    <dbReference type="NCBI Taxonomy" id="6689"/>
    <lineage>
        <taxon>Eukaryota</taxon>
        <taxon>Metazoa</taxon>
        <taxon>Ecdysozoa</taxon>
        <taxon>Arthropoda</taxon>
        <taxon>Crustacea</taxon>
        <taxon>Multicrustacea</taxon>
        <taxon>Malacostraca</taxon>
        <taxon>Eumalacostraca</taxon>
        <taxon>Eucarida</taxon>
        <taxon>Decapoda</taxon>
        <taxon>Dendrobranchiata</taxon>
        <taxon>Penaeoidea</taxon>
        <taxon>Penaeidae</taxon>
        <taxon>Penaeus</taxon>
    </lineage>
</organism>
<reference evidence="2 3" key="1">
    <citation type="submission" date="2018-04" db="EMBL/GenBank/DDBJ databases">
        <authorList>
            <person name="Zhang X."/>
            <person name="Yuan J."/>
            <person name="Li F."/>
            <person name="Xiang J."/>
        </authorList>
    </citation>
    <scope>NUCLEOTIDE SEQUENCE [LARGE SCALE GENOMIC DNA]</scope>
    <source>
        <tissue evidence="2">Muscle</tissue>
    </source>
</reference>
<accession>A0A3R7PE25</accession>
<dbReference type="OrthoDB" id="6373941at2759"/>